<keyword evidence="2" id="KW-0808">Transferase</keyword>
<evidence type="ECO:0000313" key="7">
    <source>
        <dbReference type="EMBL" id="ARR95884.1"/>
    </source>
</evidence>
<dbReference type="SUPFAM" id="SSF51161">
    <property type="entry name" value="Trimeric LpxA-like enzymes"/>
    <property type="match status" value="1"/>
</dbReference>
<evidence type="ECO:0000256" key="4">
    <source>
        <dbReference type="ARBA" id="ARBA00023315"/>
    </source>
</evidence>
<dbReference type="GO" id="GO:0016746">
    <property type="term" value="F:acyltransferase activity"/>
    <property type="evidence" value="ECO:0007669"/>
    <property type="project" value="UniProtKB-KW"/>
</dbReference>
<gene>
    <name evidence="7" type="primary">vioB</name>
</gene>
<feature type="domain" description="PglD N-terminal" evidence="6">
    <location>
        <begin position="4"/>
        <end position="78"/>
    </location>
</feature>
<feature type="binding site" evidence="9">
    <location>
        <position position="153"/>
    </location>
    <ligand>
        <name>acetyl-CoA</name>
        <dbReference type="ChEBI" id="CHEBI:57288"/>
    </ligand>
</feature>
<dbReference type="InterPro" id="IPR041561">
    <property type="entry name" value="PglD_N"/>
</dbReference>
<dbReference type="InterPro" id="IPR001451">
    <property type="entry name" value="Hexapep"/>
</dbReference>
<protein>
    <submittedName>
        <fullName evidence="7">VioB</fullName>
    </submittedName>
</protein>
<dbReference type="NCBIfam" id="TIGR03570">
    <property type="entry name" value="NeuD_NnaD"/>
    <property type="match status" value="1"/>
</dbReference>
<organism evidence="7">
    <name type="scientific">Acinetobacter baumannii</name>
    <dbReference type="NCBI Taxonomy" id="470"/>
    <lineage>
        <taxon>Bacteria</taxon>
        <taxon>Pseudomonadati</taxon>
        <taxon>Pseudomonadota</taxon>
        <taxon>Gammaproteobacteria</taxon>
        <taxon>Moraxellales</taxon>
        <taxon>Moraxellaceae</taxon>
        <taxon>Acinetobacter</taxon>
        <taxon>Acinetobacter calcoaceticus/baumannii complex</taxon>
    </lineage>
</organism>
<feature type="binding site" evidence="9">
    <location>
        <position position="165"/>
    </location>
    <ligand>
        <name>acetyl-CoA</name>
        <dbReference type="ChEBI" id="CHEBI:57288"/>
    </ligand>
</feature>
<feature type="binding site" evidence="5">
    <location>
        <position position="67"/>
    </location>
    <ligand>
        <name>substrate</name>
    </ligand>
</feature>
<dbReference type="InterPro" id="IPR018357">
    <property type="entry name" value="Hexapep_transf_CS"/>
</dbReference>
<feature type="binding site" evidence="9">
    <location>
        <position position="189"/>
    </location>
    <ligand>
        <name>acetyl-CoA</name>
        <dbReference type="ChEBI" id="CHEBI:57288"/>
    </ligand>
</feature>
<keyword evidence="8 9" id="KW-0002">3D-structure</keyword>
<feature type="binding site" evidence="9">
    <location>
        <position position="11"/>
    </location>
    <ligand>
        <name>dTDP</name>
        <dbReference type="ChEBI" id="CHEBI:58369"/>
    </ligand>
</feature>
<evidence type="ECO:0007829" key="9">
    <source>
        <dbReference type="PDB" id="7TXQ"/>
    </source>
</evidence>
<evidence type="ECO:0007829" key="8">
    <source>
        <dbReference type="PDB" id="7TXP"/>
    </source>
</evidence>
<proteinExistence type="evidence at protein level"/>
<name>A0A334FGR6_ACIBA</name>
<feature type="binding site" evidence="9">
    <location>
        <position position="34"/>
    </location>
    <ligand>
        <name>dTDP</name>
        <dbReference type="ChEBI" id="CHEBI:58369"/>
    </ligand>
</feature>
<keyword evidence="3" id="KW-0677">Repeat</keyword>
<reference evidence="7" key="1">
    <citation type="submission" date="2017-01" db="EMBL/GenBank/DDBJ databases">
        <title>Acinetobacter baumannii KL57 capsule biosynthesis gene cluster.</title>
        <authorList>
            <person name="Kenyon J.J."/>
            <person name="Holt K.E."/>
            <person name="Baker S."/>
            <person name="Hall R.M."/>
        </authorList>
    </citation>
    <scope>NUCLEOTIDE SEQUENCE</scope>
    <source>
        <strain evidence="7">BAL_212</strain>
    </source>
</reference>
<dbReference type="PROSITE" id="PS00101">
    <property type="entry name" value="HEXAPEP_TRANSFERASES"/>
    <property type="match status" value="1"/>
</dbReference>
<dbReference type="RefSeq" id="WP_114212768.1">
    <property type="nucleotide sequence ID" value="NZ_JACLCQ010000001.1"/>
</dbReference>
<dbReference type="PDB" id="7TXP">
    <property type="method" value="X-ray"/>
    <property type="resolution" value="1.45 A"/>
    <property type="chains" value="A=1-209"/>
</dbReference>
<sequence>MKELIIVGAGGHGNEISWLAKRCGRVVRGFLDNTVEKQGTFIRDIPVLGTLDECSKFTDCDFVIAIGSPRARKKIIEHFFPEGEFTFATLIDPTATIGENIHIEEGTMICAGGILTVDVKLGKHCIVNTNAVLSHGVILGDYVTVAPNASISGDVSLGNIVEIGANATIREKVSVQDGAMVGMGSVVIRNILSNQVVVGNPAKLLKVIE</sequence>
<evidence type="ECO:0000256" key="1">
    <source>
        <dbReference type="ARBA" id="ARBA00007274"/>
    </source>
</evidence>
<feature type="binding site" evidence="9">
    <location>
        <position position="37"/>
    </location>
    <ligand>
        <name>dTDP</name>
        <dbReference type="ChEBI" id="CHEBI:58369"/>
    </ligand>
</feature>
<feature type="binding site" evidence="9">
    <location>
        <position position="171"/>
    </location>
    <ligand>
        <name>acetyl-CoA</name>
        <dbReference type="ChEBI" id="CHEBI:57288"/>
    </ligand>
</feature>
<evidence type="ECO:0000256" key="5">
    <source>
        <dbReference type="PIRSR" id="PIRSR620019-2"/>
    </source>
</evidence>
<evidence type="ECO:0000256" key="3">
    <source>
        <dbReference type="ARBA" id="ARBA00022737"/>
    </source>
</evidence>
<feature type="binding site" evidence="9">
    <location>
        <position position="12"/>
    </location>
    <ligand>
        <name>dTDP</name>
        <dbReference type="ChEBI" id="CHEBI:58369"/>
    </ligand>
</feature>
<comment type="similarity">
    <text evidence="1">Belongs to the transferase hexapeptide repeat family.</text>
</comment>
<dbReference type="Pfam" id="PF17836">
    <property type="entry name" value="PglD_N"/>
    <property type="match status" value="1"/>
</dbReference>
<reference evidence="8 9" key="2">
    <citation type="journal article" date="2022" name="Proteins">
        <title>Structure and function of an N-acetyltransferase from the human pathogen Acinetobacter baumannii isolate BAL_212.</title>
        <authorList>
            <person name="Herkert N.R."/>
            <person name="Thoden J.B."/>
            <person name="Holden H.M."/>
        </authorList>
    </citation>
    <scope>X-RAY CRYSTALLOGRAPHY (1.25 ANGSTROMS) IN COMPLEX WITH ACETYL-COA AND DTDP</scope>
</reference>
<dbReference type="PDB" id="7TXQ">
    <property type="method" value="X-ray"/>
    <property type="resolution" value="1.65 A"/>
    <property type="chains" value="A=1-209"/>
</dbReference>
<evidence type="ECO:0000256" key="2">
    <source>
        <dbReference type="ARBA" id="ARBA00022679"/>
    </source>
</evidence>
<evidence type="ECO:0000259" key="6">
    <source>
        <dbReference type="Pfam" id="PF17836"/>
    </source>
</evidence>
<dbReference type="Gene3D" id="3.40.50.20">
    <property type="match status" value="1"/>
</dbReference>
<dbReference type="PDB" id="7TXS">
    <property type="method" value="X-ray"/>
    <property type="resolution" value="1.25 A"/>
    <property type="chains" value="A=1-209"/>
</dbReference>
<feature type="binding site" evidence="9">
    <location>
        <position position="170"/>
    </location>
    <ligand>
        <name>acetyl-CoA</name>
        <dbReference type="ChEBI" id="CHEBI:57288"/>
    </ligand>
</feature>
<feature type="binding site" evidence="9">
    <location>
        <position position="67"/>
    </location>
    <ligand>
        <name>dTDP</name>
        <dbReference type="ChEBI" id="CHEBI:58369"/>
    </ligand>
</feature>
<dbReference type="CDD" id="cd03360">
    <property type="entry name" value="LbH_AT_putative"/>
    <property type="match status" value="1"/>
</dbReference>
<dbReference type="PANTHER" id="PTHR43300">
    <property type="entry name" value="ACETYLTRANSFERASE"/>
    <property type="match status" value="1"/>
</dbReference>
<feature type="binding site" evidence="9">
    <location>
        <position position="33"/>
    </location>
    <ligand>
        <name>dTDP</name>
        <dbReference type="ChEBI" id="CHEBI:58369"/>
    </ligand>
</feature>
<accession>A0A334FGR6</accession>
<dbReference type="PANTHER" id="PTHR43300:SF7">
    <property type="entry name" value="UDP-N-ACETYLBACILLOSAMINE N-ACETYLTRANSFERASE"/>
    <property type="match status" value="1"/>
</dbReference>
<feature type="binding site" evidence="9">
    <location>
        <position position="206"/>
    </location>
    <ligand>
        <name>acetyl-CoA</name>
        <dbReference type="ChEBI" id="CHEBI:57288"/>
    </ligand>
</feature>
<dbReference type="AlphaFoldDB" id="A0A334FGR6"/>
<feature type="binding site" evidence="9">
    <location>
        <position position="32"/>
    </location>
    <ligand>
        <name>dTDP</name>
        <dbReference type="ChEBI" id="CHEBI:58369"/>
    </ligand>
</feature>
<dbReference type="InterPro" id="IPR020019">
    <property type="entry name" value="AcTrfase_PglD-like"/>
</dbReference>
<dbReference type="EMBL" id="KY434631">
    <property type="protein sequence ID" value="ARR95884.1"/>
    <property type="molecule type" value="Genomic_DNA"/>
</dbReference>
<feature type="binding site" evidence="9">
    <location>
        <position position="183"/>
    </location>
    <ligand>
        <name>acetyl-CoA</name>
        <dbReference type="ChEBI" id="CHEBI:57288"/>
    </ligand>
</feature>
<dbReference type="InterPro" id="IPR050179">
    <property type="entry name" value="Trans_hexapeptide_repeat"/>
</dbReference>
<dbReference type="InterPro" id="IPR011004">
    <property type="entry name" value="Trimer_LpxA-like_sf"/>
</dbReference>
<dbReference type="Gene3D" id="2.160.10.10">
    <property type="entry name" value="Hexapeptide repeat proteins"/>
    <property type="match status" value="1"/>
</dbReference>
<keyword evidence="4" id="KW-0012">Acyltransferase</keyword>
<dbReference type="Pfam" id="PF00132">
    <property type="entry name" value="Hexapep"/>
    <property type="match status" value="1"/>
</dbReference>
<dbReference type="SMR" id="A0A334FGR6"/>